<dbReference type="InterPro" id="IPR044867">
    <property type="entry name" value="DEUBAD_dom"/>
</dbReference>
<evidence type="ECO:0000256" key="5">
    <source>
        <dbReference type="ARBA" id="ARBA00023015"/>
    </source>
</evidence>
<feature type="compositionally biased region" description="Low complexity" evidence="8">
    <location>
        <begin position="1"/>
        <end position="17"/>
    </location>
</feature>
<dbReference type="Proteomes" id="UP001600064">
    <property type="component" value="Unassembled WGS sequence"/>
</dbReference>
<feature type="region of interest" description="Disordered" evidence="8">
    <location>
        <begin position="1"/>
        <end position="269"/>
    </location>
</feature>
<name>A0ABR4D884_9PEZI</name>
<organism evidence="10 11">
    <name type="scientific">Remersonia thermophila</name>
    <dbReference type="NCBI Taxonomy" id="72144"/>
    <lineage>
        <taxon>Eukaryota</taxon>
        <taxon>Fungi</taxon>
        <taxon>Dikarya</taxon>
        <taxon>Ascomycota</taxon>
        <taxon>Pezizomycotina</taxon>
        <taxon>Sordariomycetes</taxon>
        <taxon>Sordariomycetidae</taxon>
        <taxon>Sordariales</taxon>
        <taxon>Sordariales incertae sedis</taxon>
        <taxon>Remersonia</taxon>
    </lineage>
</organism>
<feature type="region of interest" description="Disordered" evidence="8">
    <location>
        <begin position="392"/>
        <end position="487"/>
    </location>
</feature>
<dbReference type="GeneID" id="98127201"/>
<comment type="caution">
    <text evidence="10">The sequence shown here is derived from an EMBL/GenBank/DDBJ whole genome shotgun (WGS) entry which is preliminary data.</text>
</comment>
<evidence type="ECO:0000259" key="9">
    <source>
        <dbReference type="PROSITE" id="PS51916"/>
    </source>
</evidence>
<evidence type="ECO:0000256" key="2">
    <source>
        <dbReference type="ARBA" id="ARBA00022723"/>
    </source>
</evidence>
<dbReference type="PROSITE" id="PS51916">
    <property type="entry name" value="DEUBAD"/>
    <property type="match status" value="1"/>
</dbReference>
<dbReference type="EMBL" id="JAZGUE010000005">
    <property type="protein sequence ID" value="KAL2266553.1"/>
    <property type="molecule type" value="Genomic_DNA"/>
</dbReference>
<proteinExistence type="predicted"/>
<keyword evidence="6" id="KW-0804">Transcription</keyword>
<sequence length="487" mass="50257">MDAEAPSSPLSSPPESEVGVILGSPLPSPGRELPDPSGCPSKQSGTNLLPGSPSIPARNLGKGHANEPTPHPTEKQARQGAASVAGGSGARSTPTSPALPGVDDPQCRRTAGSLPSTAPDDSTRIPEGLNPSGQPATDTNGQSRAVRSRSQPTPDASGLPEQTGEMLPAPVADVAESHPRAAPTASPGSDGSAGQQQAEQARRPKARASSGRPRTAPKAGASSKGPGMQVISDSSQPAAQKRKADAGHGNPAKKTRPAPAPRKSAKDKRWEAPFVYTDERSPLANADLRAILLHPAAWDILTPEEKQDVLAKFPDGTPLLDAGTPAARPDTTSLRNDDNFRHDCARYCEGIQLGQHDEEWLAQAWTAHEKHRLGHYDGFLREQFEEEWSIKLPAPAPPEGSGEPSGSGTMESPPGPPRPAGHDALSPSATHEAAASGEQALPMTVADVKEDDGKTAAAANGEPAPDLPAPRTTGFPPPAEGVSASPG</sequence>
<evidence type="ECO:0000313" key="10">
    <source>
        <dbReference type="EMBL" id="KAL2266553.1"/>
    </source>
</evidence>
<gene>
    <name evidence="10" type="ORF">VTJ83DRAFT_5905</name>
</gene>
<evidence type="ECO:0000256" key="3">
    <source>
        <dbReference type="ARBA" id="ARBA00022771"/>
    </source>
</evidence>
<reference evidence="10 11" key="1">
    <citation type="journal article" date="2024" name="Commun. Biol.">
        <title>Comparative genomic analysis of thermophilic fungi reveals convergent evolutionary adaptations and gene losses.</title>
        <authorList>
            <person name="Steindorff A.S."/>
            <person name="Aguilar-Pontes M.V."/>
            <person name="Robinson A.J."/>
            <person name="Andreopoulos B."/>
            <person name="LaButti K."/>
            <person name="Kuo A."/>
            <person name="Mondo S."/>
            <person name="Riley R."/>
            <person name="Otillar R."/>
            <person name="Haridas S."/>
            <person name="Lipzen A."/>
            <person name="Grimwood J."/>
            <person name="Schmutz J."/>
            <person name="Clum A."/>
            <person name="Reid I.D."/>
            <person name="Moisan M.C."/>
            <person name="Butler G."/>
            <person name="Nguyen T.T.M."/>
            <person name="Dewar K."/>
            <person name="Conant G."/>
            <person name="Drula E."/>
            <person name="Henrissat B."/>
            <person name="Hansel C."/>
            <person name="Singer S."/>
            <person name="Hutchinson M.I."/>
            <person name="de Vries R.P."/>
            <person name="Natvig D.O."/>
            <person name="Powell A.J."/>
            <person name="Tsang A."/>
            <person name="Grigoriev I.V."/>
        </authorList>
    </citation>
    <scope>NUCLEOTIDE SEQUENCE [LARGE SCALE GENOMIC DNA]</scope>
    <source>
        <strain evidence="10 11">ATCC 22073</strain>
    </source>
</reference>
<feature type="region of interest" description="Disordered" evidence="8">
    <location>
        <begin position="314"/>
        <end position="334"/>
    </location>
</feature>
<feature type="compositionally biased region" description="Low complexity" evidence="8">
    <location>
        <begin position="399"/>
        <end position="412"/>
    </location>
</feature>
<keyword evidence="2" id="KW-0479">Metal-binding</keyword>
<keyword evidence="4" id="KW-0862">Zinc</keyword>
<keyword evidence="11" id="KW-1185">Reference proteome</keyword>
<keyword evidence="5" id="KW-0805">Transcription regulation</keyword>
<feature type="compositionally biased region" description="Polar residues" evidence="8">
    <location>
        <begin position="40"/>
        <end position="49"/>
    </location>
</feature>
<feature type="compositionally biased region" description="Polar residues" evidence="8">
    <location>
        <begin position="186"/>
        <end position="199"/>
    </location>
</feature>
<feature type="domain" description="DEUBAD" evidence="9">
    <location>
        <begin position="279"/>
        <end position="393"/>
    </location>
</feature>
<evidence type="ECO:0000256" key="6">
    <source>
        <dbReference type="ARBA" id="ARBA00023163"/>
    </source>
</evidence>
<evidence type="ECO:0000313" key="11">
    <source>
        <dbReference type="Proteomes" id="UP001600064"/>
    </source>
</evidence>
<keyword evidence="7" id="KW-0539">Nucleus</keyword>
<evidence type="ECO:0000256" key="4">
    <source>
        <dbReference type="ARBA" id="ARBA00022833"/>
    </source>
</evidence>
<dbReference type="Pfam" id="PF13919">
    <property type="entry name" value="ASXH"/>
    <property type="match status" value="1"/>
</dbReference>
<accession>A0ABR4D884</accession>
<dbReference type="InterPro" id="IPR028020">
    <property type="entry name" value="ASX_DEUBAD_dom"/>
</dbReference>
<protein>
    <recommendedName>
        <fullName evidence="9">DEUBAD domain-containing protein</fullName>
    </recommendedName>
</protein>
<comment type="subcellular location">
    <subcellularLocation>
        <location evidence="1">Nucleus</location>
    </subcellularLocation>
</comment>
<evidence type="ECO:0000256" key="7">
    <source>
        <dbReference type="ARBA" id="ARBA00023242"/>
    </source>
</evidence>
<dbReference type="RefSeq" id="XP_070865280.1">
    <property type="nucleotide sequence ID" value="XM_071012557.1"/>
</dbReference>
<keyword evidence="3" id="KW-0863">Zinc-finger</keyword>
<evidence type="ECO:0000256" key="8">
    <source>
        <dbReference type="SAM" id="MobiDB-lite"/>
    </source>
</evidence>
<evidence type="ECO:0000256" key="1">
    <source>
        <dbReference type="ARBA" id="ARBA00004123"/>
    </source>
</evidence>
<feature type="compositionally biased region" description="Polar residues" evidence="8">
    <location>
        <begin position="131"/>
        <end position="154"/>
    </location>
</feature>